<dbReference type="EMBL" id="SCFB01000006">
    <property type="protein sequence ID" value="RZI45942.1"/>
    <property type="molecule type" value="Genomic_DNA"/>
</dbReference>
<dbReference type="EMBL" id="SCFB01000005">
    <property type="protein sequence ID" value="RZI46288.1"/>
    <property type="molecule type" value="Genomic_DNA"/>
</dbReference>
<dbReference type="InterPro" id="IPR032806">
    <property type="entry name" value="YbfD_N"/>
</dbReference>
<dbReference type="GO" id="GO:0004803">
    <property type="term" value="F:transposase activity"/>
    <property type="evidence" value="ECO:0007669"/>
    <property type="project" value="InterPro"/>
</dbReference>
<dbReference type="InterPro" id="IPR047647">
    <property type="entry name" value="ISAs1_transpos"/>
</dbReference>
<dbReference type="EMBL" id="SCFB01000005">
    <property type="protein sequence ID" value="RZI46139.1"/>
    <property type="molecule type" value="Genomic_DNA"/>
</dbReference>
<evidence type="ECO:0000313" key="26">
    <source>
        <dbReference type="EMBL" id="RZI46883.1"/>
    </source>
</evidence>
<dbReference type="EMBL" id="SCFB01000006">
    <property type="protein sequence ID" value="RZI45826.1"/>
    <property type="molecule type" value="Genomic_DNA"/>
</dbReference>
<evidence type="ECO:0000313" key="3">
    <source>
        <dbReference type="EMBL" id="RZI45212.1"/>
    </source>
</evidence>
<evidence type="ECO:0000313" key="6">
    <source>
        <dbReference type="EMBL" id="RZI45714.1"/>
    </source>
</evidence>
<dbReference type="EMBL" id="SCFB01000001">
    <property type="protein sequence ID" value="RZI47071.1"/>
    <property type="molecule type" value="Genomic_DNA"/>
</dbReference>
<dbReference type="EMBL" id="SCFB01000020">
    <property type="protein sequence ID" value="RZI45275.1"/>
    <property type="molecule type" value="Genomic_DNA"/>
</dbReference>
<dbReference type="InterPro" id="IPR051698">
    <property type="entry name" value="Transposase_11-like"/>
</dbReference>
<dbReference type="Proteomes" id="UP000293550">
    <property type="component" value="Unassembled WGS sequence"/>
</dbReference>
<dbReference type="EMBL" id="SCFB01000007">
    <property type="protein sequence ID" value="RZI45763.1"/>
    <property type="molecule type" value="Genomic_DNA"/>
</dbReference>
<evidence type="ECO:0000313" key="28">
    <source>
        <dbReference type="Proteomes" id="UP000293550"/>
    </source>
</evidence>
<dbReference type="PANTHER" id="PTHR30298:SF0">
    <property type="entry name" value="PROTEIN YBFL-RELATED"/>
    <property type="match status" value="1"/>
</dbReference>
<dbReference type="EMBL" id="SCFB01000007">
    <property type="protein sequence ID" value="RZI45642.1"/>
    <property type="molecule type" value="Genomic_DNA"/>
</dbReference>
<dbReference type="EMBL" id="SCFB01000005">
    <property type="protein sequence ID" value="RZI46173.1"/>
    <property type="molecule type" value="Genomic_DNA"/>
</dbReference>
<evidence type="ECO:0000313" key="25">
    <source>
        <dbReference type="EMBL" id="RZI46865.1"/>
    </source>
</evidence>
<evidence type="ECO:0000313" key="18">
    <source>
        <dbReference type="EMBL" id="RZI46429.1"/>
    </source>
</evidence>
<feature type="domain" description="Transposase IS4-like" evidence="1">
    <location>
        <begin position="106"/>
        <end position="344"/>
    </location>
</feature>
<proteinExistence type="predicted"/>
<evidence type="ECO:0000259" key="2">
    <source>
        <dbReference type="Pfam" id="PF13808"/>
    </source>
</evidence>
<dbReference type="EMBL" id="SCFB01000004">
    <property type="protein sequence ID" value="RZI46616.1"/>
    <property type="molecule type" value="Genomic_DNA"/>
</dbReference>
<dbReference type="EMBL" id="SCFB01000007">
    <property type="protein sequence ID" value="RZI45714.1"/>
    <property type="molecule type" value="Genomic_DNA"/>
</dbReference>
<evidence type="ECO:0000313" key="19">
    <source>
        <dbReference type="EMBL" id="RZI46550.1"/>
    </source>
</evidence>
<name>A0A4Q7DIC2_9PROT</name>
<dbReference type="OrthoDB" id="8001376at2"/>
<evidence type="ECO:0000313" key="21">
    <source>
        <dbReference type="EMBL" id="RZI46616.1"/>
    </source>
</evidence>
<dbReference type="EMBL" id="SCFB01000003">
    <property type="protein sequence ID" value="RZI46732.1"/>
    <property type="molecule type" value="Genomic_DNA"/>
</dbReference>
<dbReference type="EMBL" id="SCFB01000005">
    <property type="protein sequence ID" value="RZI46060.1"/>
    <property type="molecule type" value="Genomic_DNA"/>
</dbReference>
<dbReference type="EMBL" id="SCFB01000002">
    <property type="protein sequence ID" value="RZI46827.1"/>
    <property type="molecule type" value="Genomic_DNA"/>
</dbReference>
<evidence type="ECO:0000313" key="17">
    <source>
        <dbReference type="EMBL" id="RZI46288.1"/>
    </source>
</evidence>
<dbReference type="EMBL" id="SCFB01000005">
    <property type="protein sequence ID" value="RZI46042.1"/>
    <property type="molecule type" value="Genomic_DNA"/>
</dbReference>
<dbReference type="EMBL" id="SCFB01000002">
    <property type="protein sequence ID" value="RZI46830.1"/>
    <property type="molecule type" value="Genomic_DNA"/>
</dbReference>
<dbReference type="RefSeq" id="WP_130153184.1">
    <property type="nucleotide sequence ID" value="NZ_SCFB01000001.1"/>
</dbReference>
<dbReference type="EMBL" id="SCFB01000004">
    <property type="protein sequence ID" value="RZI46550.1"/>
    <property type="molecule type" value="Genomic_DNA"/>
</dbReference>
<dbReference type="AlphaFoldDB" id="A0A4Q7DIC2"/>
<evidence type="ECO:0000313" key="5">
    <source>
        <dbReference type="EMBL" id="RZI45642.1"/>
    </source>
</evidence>
<evidence type="ECO:0000313" key="7">
    <source>
        <dbReference type="EMBL" id="RZI45739.1"/>
    </source>
</evidence>
<accession>A0A4Q7DIC2</accession>
<sequence>MQLSDTFLKHFEPLADPRIDNHNKLHKLHDILVITILATICGADNWVDISEFGKAKYDWLSTFLELPNGVPSHDTFGRVFSILDPEQFESCFYAWIKSLSIDVNSEIIAIDGKTLRGSGNRRKEKKALHIVSAWASNQSLLLGQVKTDEKSNEITAIPKLLKMIDVTGSTVTIDAMGCQQSIAEEILIQGADYVLALKDNQPKLHEMVKAIFHIGESRQYKKMLNRRKVEKIHDHGRIETRRYTLVSARDPAVFQLRWPGLKGVGMLETTRTTNNQVERSTRYFLTSLAYENIDQFMVAVRKHWNIEINLHWSLDVGFREDHNQVHVGHAAKNLAVMRRIALNLLKQEKTNKRGVSCRRKVAGWDNKYLLKILTADHNLKRV</sequence>
<evidence type="ECO:0000313" key="14">
    <source>
        <dbReference type="EMBL" id="RZI46077.1"/>
    </source>
</evidence>
<dbReference type="EMBL" id="SCFB01000005">
    <property type="protein sequence ID" value="RZI46077.1"/>
    <property type="molecule type" value="Genomic_DNA"/>
</dbReference>
<evidence type="ECO:0000313" key="24">
    <source>
        <dbReference type="EMBL" id="RZI46830.1"/>
    </source>
</evidence>
<protein>
    <submittedName>
        <fullName evidence="6">ISAs1 family transposase</fullName>
    </submittedName>
</protein>
<evidence type="ECO:0000313" key="4">
    <source>
        <dbReference type="EMBL" id="RZI45275.1"/>
    </source>
</evidence>
<dbReference type="EMBL" id="SCFB01000007">
    <property type="protein sequence ID" value="RZI45739.1"/>
    <property type="molecule type" value="Genomic_DNA"/>
</dbReference>
<dbReference type="EMBL" id="SCFB01000002">
    <property type="protein sequence ID" value="RZI46883.1"/>
    <property type="molecule type" value="Genomic_DNA"/>
</dbReference>
<evidence type="ECO:0000313" key="22">
    <source>
        <dbReference type="EMBL" id="RZI46732.1"/>
    </source>
</evidence>
<dbReference type="EMBL" id="SCFB01000002">
    <property type="protein sequence ID" value="RZI46865.1"/>
    <property type="molecule type" value="Genomic_DNA"/>
</dbReference>
<dbReference type="EMBL" id="SCFB01000005">
    <property type="protein sequence ID" value="RZI46066.1"/>
    <property type="molecule type" value="Genomic_DNA"/>
</dbReference>
<dbReference type="InterPro" id="IPR002559">
    <property type="entry name" value="Transposase_11"/>
</dbReference>
<keyword evidence="28" id="KW-1185">Reference proteome</keyword>
<dbReference type="PANTHER" id="PTHR30298">
    <property type="entry name" value="H REPEAT-ASSOCIATED PREDICTED TRANSPOSASE"/>
    <property type="match status" value="1"/>
</dbReference>
<evidence type="ECO:0000313" key="8">
    <source>
        <dbReference type="EMBL" id="RZI45763.1"/>
    </source>
</evidence>
<feature type="domain" description="H repeat-associated protein N-terminal" evidence="2">
    <location>
        <begin position="9"/>
        <end position="96"/>
    </location>
</feature>
<evidence type="ECO:0000313" key="12">
    <source>
        <dbReference type="EMBL" id="RZI46060.1"/>
    </source>
</evidence>
<dbReference type="GO" id="GO:0003677">
    <property type="term" value="F:DNA binding"/>
    <property type="evidence" value="ECO:0007669"/>
    <property type="project" value="InterPro"/>
</dbReference>
<organism evidence="6 28">
    <name type="scientific">Candidatus Finniella inopinata</name>
    <dbReference type="NCBI Taxonomy" id="1696036"/>
    <lineage>
        <taxon>Bacteria</taxon>
        <taxon>Pseudomonadati</taxon>
        <taxon>Pseudomonadota</taxon>
        <taxon>Alphaproteobacteria</taxon>
        <taxon>Holosporales</taxon>
        <taxon>Candidatus Paracaedibacteraceae</taxon>
        <taxon>Candidatus Finniella</taxon>
    </lineage>
</organism>
<evidence type="ECO:0000313" key="27">
    <source>
        <dbReference type="EMBL" id="RZI47071.1"/>
    </source>
</evidence>
<dbReference type="EMBL" id="SCFB01000004">
    <property type="protein sequence ID" value="RZI46429.1"/>
    <property type="molecule type" value="Genomic_DNA"/>
</dbReference>
<comment type="caution">
    <text evidence="6">The sequence shown here is derived from an EMBL/GenBank/DDBJ whole genome shotgun (WGS) entry which is preliminary data.</text>
</comment>
<evidence type="ECO:0000313" key="16">
    <source>
        <dbReference type="EMBL" id="RZI46173.1"/>
    </source>
</evidence>
<gene>
    <name evidence="27" type="ORF">EQU50_00340</name>
    <name evidence="23" type="ORF">EQU50_00970</name>
    <name evidence="24" type="ORF">EQU50_00985</name>
    <name evidence="25" type="ORF">EQU50_01175</name>
    <name evidence="26" type="ORF">EQU50_01275</name>
    <name evidence="22" type="ORF">EQU50_01720</name>
    <name evidence="18" type="ORF">EQU50_02230</name>
    <name evidence="19" type="ORF">EQU50_02890</name>
    <name evidence="20" type="ORF">EQU50_02940</name>
    <name evidence="21" type="ORF">EQU50_03245</name>
    <name evidence="11" type="ORF">EQU50_03670</name>
    <name evidence="12" type="ORF">EQU50_03765</name>
    <name evidence="13" type="ORF">EQU50_03805</name>
    <name evidence="14" type="ORF">EQU50_03860</name>
    <name evidence="15" type="ORF">EQU50_04180</name>
    <name evidence="16" type="ORF">EQU50_04355</name>
    <name evidence="17" type="ORF">EQU50_04960</name>
    <name evidence="9" type="ORF">EQU50_05165</name>
    <name evidence="10" type="ORF">EQU50_05785</name>
    <name evidence="5" type="ORF">EQU50_05945</name>
    <name evidence="6" type="ORF">EQU50_06335</name>
    <name evidence="7" type="ORF">EQU50_06460</name>
    <name evidence="8" type="ORF">EQU50_06585</name>
    <name evidence="4" type="ORF">EQU50_07750</name>
    <name evidence="3" type="ORF">EQU50_07985</name>
</gene>
<evidence type="ECO:0000313" key="9">
    <source>
        <dbReference type="EMBL" id="RZI45826.1"/>
    </source>
</evidence>
<evidence type="ECO:0000313" key="11">
    <source>
        <dbReference type="EMBL" id="RZI46042.1"/>
    </source>
</evidence>
<evidence type="ECO:0000313" key="20">
    <source>
        <dbReference type="EMBL" id="RZI46560.1"/>
    </source>
</evidence>
<evidence type="ECO:0000313" key="23">
    <source>
        <dbReference type="EMBL" id="RZI46827.1"/>
    </source>
</evidence>
<dbReference type="NCBIfam" id="NF033564">
    <property type="entry name" value="transpos_ISAs1"/>
    <property type="match status" value="1"/>
</dbReference>
<dbReference type="EMBL" id="SCFB01000022">
    <property type="protein sequence ID" value="RZI45212.1"/>
    <property type="molecule type" value="Genomic_DNA"/>
</dbReference>
<reference evidence="6 28" key="1">
    <citation type="submission" date="2018-10" db="EMBL/GenBank/DDBJ databases">
        <title>An updated phylogeny of the Alphaproteobacteria reveals that the parasitic Rickettsiales and Holosporales have independent origins.</title>
        <authorList>
            <person name="Munoz-Gomez S.A."/>
            <person name="Hess S."/>
            <person name="Burger G."/>
            <person name="Lang B.F."/>
            <person name="Susko E."/>
            <person name="Slamovits C.H."/>
            <person name="Roger A.J."/>
        </authorList>
    </citation>
    <scope>NUCLEOTIDE SEQUENCE [LARGE SCALE GENOMIC DNA]</scope>
    <source>
        <strain evidence="6">HOLO01</strain>
    </source>
</reference>
<dbReference type="Pfam" id="PF01609">
    <property type="entry name" value="DDE_Tnp_1"/>
    <property type="match status" value="1"/>
</dbReference>
<evidence type="ECO:0000313" key="13">
    <source>
        <dbReference type="EMBL" id="RZI46066.1"/>
    </source>
</evidence>
<evidence type="ECO:0000313" key="10">
    <source>
        <dbReference type="EMBL" id="RZI45942.1"/>
    </source>
</evidence>
<dbReference type="Pfam" id="PF13808">
    <property type="entry name" value="DDE_Tnp_1_assoc"/>
    <property type="match status" value="1"/>
</dbReference>
<evidence type="ECO:0000259" key="1">
    <source>
        <dbReference type="Pfam" id="PF01609"/>
    </source>
</evidence>
<dbReference type="GO" id="GO:0006313">
    <property type="term" value="P:DNA transposition"/>
    <property type="evidence" value="ECO:0007669"/>
    <property type="project" value="InterPro"/>
</dbReference>
<evidence type="ECO:0000313" key="15">
    <source>
        <dbReference type="EMBL" id="RZI46139.1"/>
    </source>
</evidence>
<dbReference type="EMBL" id="SCFB01000004">
    <property type="protein sequence ID" value="RZI46560.1"/>
    <property type="molecule type" value="Genomic_DNA"/>
</dbReference>